<dbReference type="RefSeq" id="WP_091042056.1">
    <property type="nucleotide sequence ID" value="NZ_FNGF01000001.1"/>
</dbReference>
<evidence type="ECO:0000313" key="3">
    <source>
        <dbReference type="Proteomes" id="UP000198662"/>
    </source>
</evidence>
<evidence type="ECO:0000313" key="2">
    <source>
        <dbReference type="EMBL" id="SDK53914.1"/>
    </source>
</evidence>
<dbReference type="EMBL" id="FNGF01000001">
    <property type="protein sequence ID" value="SDK53914.1"/>
    <property type="molecule type" value="Genomic_DNA"/>
</dbReference>
<keyword evidence="1" id="KW-0472">Membrane</keyword>
<dbReference type="Proteomes" id="UP000198662">
    <property type="component" value="Unassembled WGS sequence"/>
</dbReference>
<feature type="transmembrane region" description="Helical" evidence="1">
    <location>
        <begin position="21"/>
        <end position="48"/>
    </location>
</feature>
<keyword evidence="3" id="KW-1185">Reference proteome</keyword>
<reference evidence="3" key="1">
    <citation type="submission" date="2016-10" db="EMBL/GenBank/DDBJ databases">
        <authorList>
            <person name="Varghese N."/>
            <person name="Submissions S."/>
        </authorList>
    </citation>
    <scope>NUCLEOTIDE SEQUENCE [LARGE SCALE GENOMIC DNA]</scope>
    <source>
        <strain evidence="3">CGMCC 4.3147</strain>
    </source>
</reference>
<accession>A0A1G9CR52</accession>
<feature type="transmembrane region" description="Helical" evidence="1">
    <location>
        <begin position="88"/>
        <end position="107"/>
    </location>
</feature>
<gene>
    <name evidence="2" type="ORF">SAMN05216298_0462</name>
</gene>
<feature type="transmembrane region" description="Helical" evidence="1">
    <location>
        <begin position="60"/>
        <end position="81"/>
    </location>
</feature>
<protein>
    <submittedName>
        <fullName evidence="2">Uncharacterized protein</fullName>
    </submittedName>
</protein>
<sequence length="136" mass="13844">MSRDDTPARGKSRDERIQAAFKGLWTALAQLAVAALVATALVLVGAAVSGSGADESDWEGFEYVLAAFALGPLAAAIAGPFIARRLRLAAWPAFFCPVLVAVAVVFFGASGGLVLGSVALVACAVAIGYAGGLRHR</sequence>
<keyword evidence="1" id="KW-0812">Transmembrane</keyword>
<name>A0A1G9CR52_9ACTN</name>
<organism evidence="2 3">
    <name type="scientific">Glycomyces sambucus</name>
    <dbReference type="NCBI Taxonomy" id="380244"/>
    <lineage>
        <taxon>Bacteria</taxon>
        <taxon>Bacillati</taxon>
        <taxon>Actinomycetota</taxon>
        <taxon>Actinomycetes</taxon>
        <taxon>Glycomycetales</taxon>
        <taxon>Glycomycetaceae</taxon>
        <taxon>Glycomyces</taxon>
    </lineage>
</organism>
<evidence type="ECO:0000256" key="1">
    <source>
        <dbReference type="SAM" id="Phobius"/>
    </source>
</evidence>
<feature type="transmembrane region" description="Helical" evidence="1">
    <location>
        <begin position="113"/>
        <end position="133"/>
    </location>
</feature>
<keyword evidence="1" id="KW-1133">Transmembrane helix</keyword>
<proteinExistence type="predicted"/>
<dbReference type="AlphaFoldDB" id="A0A1G9CR52"/>